<reference evidence="2 3" key="1">
    <citation type="submission" date="2016-04" db="EMBL/GenBank/DDBJ databases">
        <title>Genome analyses suggest a sexual origin of heterokaryosis in a supposedly ancient asexual fungus.</title>
        <authorList>
            <person name="Ropars J."/>
            <person name="Sedzielewska K."/>
            <person name="Noel J."/>
            <person name="Charron P."/>
            <person name="Farinelli L."/>
            <person name="Marton T."/>
            <person name="Kruger M."/>
            <person name="Pelin A."/>
            <person name="Brachmann A."/>
            <person name="Corradi N."/>
        </authorList>
    </citation>
    <scope>NUCLEOTIDE SEQUENCE [LARGE SCALE GENOMIC DNA]</scope>
    <source>
        <strain evidence="2 3">A5</strain>
    </source>
</reference>
<evidence type="ECO:0000313" key="2">
    <source>
        <dbReference type="EMBL" id="PKB99007.1"/>
    </source>
</evidence>
<dbReference type="InterPro" id="IPR011009">
    <property type="entry name" value="Kinase-like_dom_sf"/>
</dbReference>
<gene>
    <name evidence="2" type="ORF">RhiirA5_430425</name>
</gene>
<dbReference type="Gene3D" id="1.10.510.10">
    <property type="entry name" value="Transferase(Phosphotransferase) domain 1"/>
    <property type="match status" value="1"/>
</dbReference>
<dbReference type="SUPFAM" id="SSF56112">
    <property type="entry name" value="Protein kinase-like (PK-like)"/>
    <property type="match status" value="1"/>
</dbReference>
<evidence type="ECO:0000313" key="3">
    <source>
        <dbReference type="Proteomes" id="UP000232722"/>
    </source>
</evidence>
<dbReference type="Pfam" id="PF07714">
    <property type="entry name" value="PK_Tyr_Ser-Thr"/>
    <property type="match status" value="1"/>
</dbReference>
<organism evidence="2 3">
    <name type="scientific">Rhizophagus irregularis</name>
    <dbReference type="NCBI Taxonomy" id="588596"/>
    <lineage>
        <taxon>Eukaryota</taxon>
        <taxon>Fungi</taxon>
        <taxon>Fungi incertae sedis</taxon>
        <taxon>Mucoromycota</taxon>
        <taxon>Glomeromycotina</taxon>
        <taxon>Glomeromycetes</taxon>
        <taxon>Glomerales</taxon>
        <taxon>Glomeraceae</taxon>
        <taxon>Rhizophagus</taxon>
    </lineage>
</organism>
<dbReference type="InterPro" id="IPR001245">
    <property type="entry name" value="Ser-Thr/Tyr_kinase_cat_dom"/>
</dbReference>
<dbReference type="AlphaFoldDB" id="A0A2N0NWR2"/>
<evidence type="ECO:0000259" key="1">
    <source>
        <dbReference type="Pfam" id="PF07714"/>
    </source>
</evidence>
<proteinExistence type="predicted"/>
<name>A0A2N0NWR2_9GLOM</name>
<protein>
    <recommendedName>
        <fullName evidence="1">Serine-threonine/tyrosine-protein kinase catalytic domain-containing protein</fullName>
    </recommendedName>
</protein>
<sequence length="89" mass="10503">MWQISSGRQPFFDYNYDVSLILSIVNGKREGIINNTPKEYSNLYTECWKFEPDERPNIQNVVSILYTLIFPKQQDDIIIDTVNKKKTIN</sequence>
<comment type="caution">
    <text evidence="2">The sequence shown here is derived from an EMBL/GenBank/DDBJ whole genome shotgun (WGS) entry which is preliminary data.</text>
</comment>
<dbReference type="Proteomes" id="UP000232722">
    <property type="component" value="Unassembled WGS sequence"/>
</dbReference>
<dbReference type="EMBL" id="LLXJ01002375">
    <property type="protein sequence ID" value="PKB99007.1"/>
    <property type="molecule type" value="Genomic_DNA"/>
</dbReference>
<accession>A0A2N0NWR2</accession>
<dbReference type="GO" id="GO:0004672">
    <property type="term" value="F:protein kinase activity"/>
    <property type="evidence" value="ECO:0007669"/>
    <property type="project" value="InterPro"/>
</dbReference>
<reference evidence="2 3" key="2">
    <citation type="submission" date="2017-09" db="EMBL/GenBank/DDBJ databases">
        <title>Extensive intraspecific genome diversity in a model arbuscular mycorrhizal fungus.</title>
        <authorList>
            <person name="Chen E.C."/>
            <person name="Morin E."/>
            <person name="Beaudet D."/>
            <person name="Noel J."/>
            <person name="Ndikumana S."/>
            <person name="Charron P."/>
            <person name="St-Onge C."/>
            <person name="Giorgi J."/>
            <person name="Grigoriev I.V."/>
            <person name="Roux C."/>
            <person name="Martin F.M."/>
            <person name="Corradi N."/>
        </authorList>
    </citation>
    <scope>NUCLEOTIDE SEQUENCE [LARGE SCALE GENOMIC DNA]</scope>
    <source>
        <strain evidence="2 3">A5</strain>
    </source>
</reference>
<feature type="domain" description="Serine-threonine/tyrosine-protein kinase catalytic" evidence="1">
    <location>
        <begin position="1"/>
        <end position="65"/>
    </location>
</feature>